<evidence type="ECO:0000313" key="3">
    <source>
        <dbReference type="EMBL" id="MCY0096939.1"/>
    </source>
</evidence>
<feature type="compositionally biased region" description="Low complexity" evidence="1">
    <location>
        <begin position="82"/>
        <end position="134"/>
    </location>
</feature>
<dbReference type="Proteomes" id="UP001081283">
    <property type="component" value="Unassembled WGS sequence"/>
</dbReference>
<comment type="caution">
    <text evidence="3">The sequence shown here is derived from an EMBL/GenBank/DDBJ whole genome shotgun (WGS) entry which is preliminary data.</text>
</comment>
<reference evidence="3" key="1">
    <citation type="submission" date="2022-10" db="EMBL/GenBank/DDBJ databases">
        <title>Hoeflea sp. J2-29, isolated from marine algae.</title>
        <authorList>
            <person name="Kristyanto S."/>
            <person name="Kim J.M."/>
            <person name="Jeon C.O."/>
        </authorList>
    </citation>
    <scope>NUCLEOTIDE SEQUENCE</scope>
    <source>
        <strain evidence="3">J2-29</strain>
    </source>
</reference>
<feature type="region of interest" description="Disordered" evidence="1">
    <location>
        <begin position="71"/>
        <end position="137"/>
    </location>
</feature>
<keyword evidence="4" id="KW-1185">Reference proteome</keyword>
<protein>
    <submittedName>
        <fullName evidence="3">Uncharacterized protein</fullName>
    </submittedName>
</protein>
<sequence length="151" mass="15163">MMRNILSATTIVLFTGVSAIAQTSTDATGAASGSMSWDQTTRDAFFGDGATLRSDSELRSGWNSLDTAQQAKVRADCEAMQTSGSAATSTEGTTGTDTAADSSSSSSDSSTSGTASTGTDSSATAGASATSDAAMPDMASMTQLCDQIKTY</sequence>
<dbReference type="EMBL" id="JAOVZQ010000001">
    <property type="protein sequence ID" value="MCY0096939.1"/>
    <property type="molecule type" value="Genomic_DNA"/>
</dbReference>
<evidence type="ECO:0000256" key="2">
    <source>
        <dbReference type="SAM" id="SignalP"/>
    </source>
</evidence>
<accession>A0ABT3YLZ9</accession>
<organism evidence="3 4">
    <name type="scientific">Hoeflea ulvae</name>
    <dbReference type="NCBI Taxonomy" id="2983764"/>
    <lineage>
        <taxon>Bacteria</taxon>
        <taxon>Pseudomonadati</taxon>
        <taxon>Pseudomonadota</taxon>
        <taxon>Alphaproteobacteria</taxon>
        <taxon>Hyphomicrobiales</taxon>
        <taxon>Rhizobiaceae</taxon>
        <taxon>Hoeflea</taxon>
    </lineage>
</organism>
<evidence type="ECO:0000256" key="1">
    <source>
        <dbReference type="SAM" id="MobiDB-lite"/>
    </source>
</evidence>
<name>A0ABT3YLZ9_9HYPH</name>
<dbReference type="RefSeq" id="WP_267614772.1">
    <property type="nucleotide sequence ID" value="NZ_JAOVZQ010000001.1"/>
</dbReference>
<evidence type="ECO:0000313" key="4">
    <source>
        <dbReference type="Proteomes" id="UP001081283"/>
    </source>
</evidence>
<feature type="signal peptide" evidence="2">
    <location>
        <begin position="1"/>
        <end position="21"/>
    </location>
</feature>
<gene>
    <name evidence="3" type="ORF">OEG82_23445</name>
</gene>
<proteinExistence type="predicted"/>
<keyword evidence="2" id="KW-0732">Signal</keyword>
<feature type="chain" id="PRO_5045682036" evidence="2">
    <location>
        <begin position="22"/>
        <end position="151"/>
    </location>
</feature>